<dbReference type="AlphaFoldDB" id="A0A9P6IFU9"/>
<evidence type="ECO:0000256" key="4">
    <source>
        <dbReference type="PIRSR" id="PIRSR606710-2"/>
    </source>
</evidence>
<evidence type="ECO:0000313" key="9">
    <source>
        <dbReference type="Proteomes" id="UP000781932"/>
    </source>
</evidence>
<evidence type="ECO:0000256" key="6">
    <source>
        <dbReference type="SAM" id="SignalP"/>
    </source>
</evidence>
<dbReference type="Pfam" id="PF04616">
    <property type="entry name" value="Glyco_hydro_43"/>
    <property type="match status" value="1"/>
</dbReference>
<comment type="similarity">
    <text evidence="1 5">Belongs to the glycosyl hydrolase 43 family.</text>
</comment>
<sequence>MAAAVIKSLSIISLLVSSCQASFHTRRDVNTTFENPVFPGWHADPSCVFVPEEGNTTFCVTSSFLNFPGLPIYASKDLQSWEHVINVLNRGEQLPGHASVNGNPRGGVWAPTIRYREGKFYVIVTYVTYNPRETARNYLFEADDPFNDASWSIPHTITNPGGGNHIDPDLFWDNGTAYMATGWGRIYLSVIDIETGNASQKVEIWKGAGGNNPEGPHFYKKDGYFYLLIAEGGAGINHAATIARSKDIYGPYESYEGNPVLTNRGSNELFQSVGHADLFPDANGNWWAVALTTRSGPDMKNYPMGRETALTAVTWDADSWPVFDPVRGTMKGPLPKSSERLGKGPLIDSADELDFEPGSSLPRHLVHFRSKVEDTYTVSENNSLRLRPSQSNLTGPIDGFNSADGVTFIGRRQTATLFEFSADLSFDPTDVGEEAGITVFLSQQQHIDLSVVKLQESESPQLRMTATTFGRPTAPVPETVLESIPQDWAECPIRLAVKANDPDNYEFLASSPCGAGNITMGTASSDATSGGFIGM</sequence>
<dbReference type="Gene3D" id="2.115.10.20">
    <property type="entry name" value="Glycosyl hydrolase domain, family 43"/>
    <property type="match status" value="1"/>
</dbReference>
<proteinExistence type="inferred from homology"/>
<evidence type="ECO:0000256" key="5">
    <source>
        <dbReference type="RuleBase" id="RU361187"/>
    </source>
</evidence>
<dbReference type="EMBL" id="JAATWM020000012">
    <property type="protein sequence ID" value="KAF9877960.1"/>
    <property type="molecule type" value="Genomic_DNA"/>
</dbReference>
<evidence type="ECO:0000256" key="3">
    <source>
        <dbReference type="ARBA" id="ARBA00023295"/>
    </source>
</evidence>
<feature type="domain" description="Beta-xylosidase C-terminal Concanavalin A-like" evidence="7">
    <location>
        <begin position="354"/>
        <end position="535"/>
    </location>
</feature>
<evidence type="ECO:0000259" key="7">
    <source>
        <dbReference type="Pfam" id="PF17851"/>
    </source>
</evidence>
<evidence type="ECO:0000256" key="2">
    <source>
        <dbReference type="ARBA" id="ARBA00022801"/>
    </source>
</evidence>
<keyword evidence="2 5" id="KW-0378">Hydrolase</keyword>
<dbReference type="InterPro" id="IPR023296">
    <property type="entry name" value="Glyco_hydro_beta-prop_sf"/>
</dbReference>
<dbReference type="InterPro" id="IPR006710">
    <property type="entry name" value="Glyco_hydro_43"/>
</dbReference>
<organism evidence="8 9">
    <name type="scientific">Colletotrichum karsti</name>
    <dbReference type="NCBI Taxonomy" id="1095194"/>
    <lineage>
        <taxon>Eukaryota</taxon>
        <taxon>Fungi</taxon>
        <taxon>Dikarya</taxon>
        <taxon>Ascomycota</taxon>
        <taxon>Pezizomycotina</taxon>
        <taxon>Sordariomycetes</taxon>
        <taxon>Hypocreomycetidae</taxon>
        <taxon>Glomerellales</taxon>
        <taxon>Glomerellaceae</taxon>
        <taxon>Colletotrichum</taxon>
        <taxon>Colletotrichum boninense species complex</taxon>
    </lineage>
</organism>
<evidence type="ECO:0000313" key="8">
    <source>
        <dbReference type="EMBL" id="KAF9877960.1"/>
    </source>
</evidence>
<keyword evidence="9" id="KW-1185">Reference proteome</keyword>
<protein>
    <submittedName>
        <fullName evidence="8">Xylosidase arabinofuranosidase</fullName>
    </submittedName>
</protein>
<gene>
    <name evidence="8" type="ORF">CkaCkLH20_04536</name>
</gene>
<accession>A0A9P6IFU9</accession>
<dbReference type="Proteomes" id="UP000781932">
    <property type="component" value="Unassembled WGS sequence"/>
</dbReference>
<dbReference type="CDD" id="cd18833">
    <property type="entry name" value="GH43_PcXyl-like"/>
    <property type="match status" value="1"/>
</dbReference>
<feature type="chain" id="PRO_5040141288" evidence="6">
    <location>
        <begin position="22"/>
        <end position="535"/>
    </location>
</feature>
<comment type="caution">
    <text evidence="8">The sequence shown here is derived from an EMBL/GenBank/DDBJ whole genome shotgun (WGS) entry which is preliminary data.</text>
</comment>
<feature type="signal peptide" evidence="6">
    <location>
        <begin position="1"/>
        <end position="21"/>
    </location>
</feature>
<name>A0A9P6IFU9_9PEZI</name>
<dbReference type="Gene3D" id="2.60.120.200">
    <property type="match status" value="1"/>
</dbReference>
<dbReference type="InterPro" id="IPR013320">
    <property type="entry name" value="ConA-like_dom_sf"/>
</dbReference>
<reference evidence="8" key="2">
    <citation type="submission" date="2020-11" db="EMBL/GenBank/DDBJ databases">
        <title>Whole genome sequencing of Colletotrichum sp.</title>
        <authorList>
            <person name="Li H."/>
        </authorList>
    </citation>
    <scope>NUCLEOTIDE SEQUENCE</scope>
    <source>
        <strain evidence="8">CkLH20</strain>
    </source>
</reference>
<reference evidence="8" key="1">
    <citation type="submission" date="2020-03" db="EMBL/GenBank/DDBJ databases">
        <authorList>
            <person name="He L."/>
        </authorList>
    </citation>
    <scope>NUCLEOTIDE SEQUENCE</scope>
    <source>
        <strain evidence="8">CkLH20</strain>
    </source>
</reference>
<dbReference type="PROSITE" id="PS51257">
    <property type="entry name" value="PROKAR_LIPOPROTEIN"/>
    <property type="match status" value="1"/>
</dbReference>
<keyword evidence="3 5" id="KW-0326">Glycosidase</keyword>
<evidence type="ECO:0000256" key="1">
    <source>
        <dbReference type="ARBA" id="ARBA00009865"/>
    </source>
</evidence>
<dbReference type="InterPro" id="IPR041542">
    <property type="entry name" value="GH43_C2"/>
</dbReference>
<dbReference type="PANTHER" id="PTHR42812:SF17">
    <property type="entry name" value="BETA-XYLOSIDASE C-TERMINAL CONCANAVALIN A-LIKE DOMAIN-CONTAINING PROTEIN-RELATED"/>
    <property type="match status" value="1"/>
</dbReference>
<dbReference type="SUPFAM" id="SSF49899">
    <property type="entry name" value="Concanavalin A-like lectins/glucanases"/>
    <property type="match status" value="1"/>
</dbReference>
<dbReference type="GO" id="GO:0004553">
    <property type="term" value="F:hydrolase activity, hydrolyzing O-glycosyl compounds"/>
    <property type="evidence" value="ECO:0007669"/>
    <property type="project" value="InterPro"/>
</dbReference>
<dbReference type="RefSeq" id="XP_038747421.1">
    <property type="nucleotide sequence ID" value="XM_038887255.1"/>
</dbReference>
<dbReference type="InterPro" id="IPR051795">
    <property type="entry name" value="Glycosyl_Hydrlase_43"/>
</dbReference>
<feature type="site" description="Important for catalytic activity, responsible for pKa modulation of the active site Glu and correct orientation of both the proton donor and substrate" evidence="4">
    <location>
        <position position="167"/>
    </location>
</feature>
<keyword evidence="6" id="KW-0732">Signal</keyword>
<dbReference type="GO" id="GO:0005975">
    <property type="term" value="P:carbohydrate metabolic process"/>
    <property type="evidence" value="ECO:0007669"/>
    <property type="project" value="InterPro"/>
</dbReference>
<dbReference type="PANTHER" id="PTHR42812">
    <property type="entry name" value="BETA-XYLOSIDASE"/>
    <property type="match status" value="1"/>
</dbReference>
<dbReference type="Pfam" id="PF17851">
    <property type="entry name" value="GH43_C2"/>
    <property type="match status" value="1"/>
</dbReference>
<dbReference type="GeneID" id="62160329"/>
<dbReference type="OrthoDB" id="2139957at2759"/>
<dbReference type="SUPFAM" id="SSF75005">
    <property type="entry name" value="Arabinanase/levansucrase/invertase"/>
    <property type="match status" value="1"/>
</dbReference>